<gene>
    <name evidence="1" type="ORF">EVAR_28289_1</name>
</gene>
<protein>
    <submittedName>
        <fullName evidence="1">Uncharacterized protein</fullName>
    </submittedName>
</protein>
<sequence length="120" mass="13419">MLAIFDGHDEHEYASHPGHLHDFMRVSMAGCDHHVCSLPDMGIRIQRSYHCVAGLLRSVVTSRRCFLNHLSAPLDGCHQTWQSPPIDIRNFREITTVLPASWIGVGYLIVGRVGDEEEAG</sequence>
<keyword evidence="2" id="KW-1185">Reference proteome</keyword>
<dbReference type="Proteomes" id="UP000299102">
    <property type="component" value="Unassembled WGS sequence"/>
</dbReference>
<comment type="caution">
    <text evidence="1">The sequence shown here is derived from an EMBL/GenBank/DDBJ whole genome shotgun (WGS) entry which is preliminary data.</text>
</comment>
<organism evidence="1 2">
    <name type="scientific">Eumeta variegata</name>
    <name type="common">Bagworm moth</name>
    <name type="synonym">Eumeta japonica</name>
    <dbReference type="NCBI Taxonomy" id="151549"/>
    <lineage>
        <taxon>Eukaryota</taxon>
        <taxon>Metazoa</taxon>
        <taxon>Ecdysozoa</taxon>
        <taxon>Arthropoda</taxon>
        <taxon>Hexapoda</taxon>
        <taxon>Insecta</taxon>
        <taxon>Pterygota</taxon>
        <taxon>Neoptera</taxon>
        <taxon>Endopterygota</taxon>
        <taxon>Lepidoptera</taxon>
        <taxon>Glossata</taxon>
        <taxon>Ditrysia</taxon>
        <taxon>Tineoidea</taxon>
        <taxon>Psychidae</taxon>
        <taxon>Oiketicinae</taxon>
        <taxon>Eumeta</taxon>
    </lineage>
</organism>
<accession>A0A4C1V9K2</accession>
<dbReference type="AlphaFoldDB" id="A0A4C1V9K2"/>
<evidence type="ECO:0000313" key="2">
    <source>
        <dbReference type="Proteomes" id="UP000299102"/>
    </source>
</evidence>
<reference evidence="1 2" key="1">
    <citation type="journal article" date="2019" name="Commun. Biol.">
        <title>The bagworm genome reveals a unique fibroin gene that provides high tensile strength.</title>
        <authorList>
            <person name="Kono N."/>
            <person name="Nakamura H."/>
            <person name="Ohtoshi R."/>
            <person name="Tomita M."/>
            <person name="Numata K."/>
            <person name="Arakawa K."/>
        </authorList>
    </citation>
    <scope>NUCLEOTIDE SEQUENCE [LARGE SCALE GENOMIC DNA]</scope>
</reference>
<name>A0A4C1V9K2_EUMVA</name>
<evidence type="ECO:0000313" key="1">
    <source>
        <dbReference type="EMBL" id="GBP35092.1"/>
    </source>
</evidence>
<dbReference type="EMBL" id="BGZK01000299">
    <property type="protein sequence ID" value="GBP35092.1"/>
    <property type="molecule type" value="Genomic_DNA"/>
</dbReference>
<proteinExistence type="predicted"/>